<reference evidence="3 4" key="1">
    <citation type="submission" date="2020-05" db="EMBL/GenBank/DDBJ databases">
        <title>Identification and distribution of gene clusters putatively required for synthesis of sphingolipid metabolism inhibitors in phylogenetically diverse species of the filamentous fungus Fusarium.</title>
        <authorList>
            <person name="Kim H.-S."/>
            <person name="Busman M."/>
            <person name="Brown D.W."/>
            <person name="Divon H."/>
            <person name="Uhlig S."/>
            <person name="Proctor R.H."/>
        </authorList>
    </citation>
    <scope>NUCLEOTIDE SEQUENCE [LARGE SCALE GENOMIC DNA]</scope>
    <source>
        <strain evidence="3 4">NRRL 20693</strain>
    </source>
</reference>
<evidence type="ECO:0000313" key="4">
    <source>
        <dbReference type="Proteomes" id="UP000567885"/>
    </source>
</evidence>
<feature type="domain" description="C2H2-type" evidence="2">
    <location>
        <begin position="207"/>
        <end position="230"/>
    </location>
</feature>
<comment type="caution">
    <text evidence="3">The sequence shown here is derived from an EMBL/GenBank/DDBJ whole genome shotgun (WGS) entry which is preliminary data.</text>
</comment>
<gene>
    <name evidence="3" type="ORF">FHETE_5680</name>
</gene>
<dbReference type="AlphaFoldDB" id="A0A8H5WLT3"/>
<dbReference type="InterPro" id="IPR013087">
    <property type="entry name" value="Znf_C2H2_type"/>
</dbReference>
<feature type="compositionally biased region" description="Polar residues" evidence="1">
    <location>
        <begin position="1"/>
        <end position="11"/>
    </location>
</feature>
<evidence type="ECO:0000256" key="1">
    <source>
        <dbReference type="SAM" id="MobiDB-lite"/>
    </source>
</evidence>
<organism evidence="3 4">
    <name type="scientific">Fusarium heterosporum</name>
    <dbReference type="NCBI Taxonomy" id="42747"/>
    <lineage>
        <taxon>Eukaryota</taxon>
        <taxon>Fungi</taxon>
        <taxon>Dikarya</taxon>
        <taxon>Ascomycota</taxon>
        <taxon>Pezizomycotina</taxon>
        <taxon>Sordariomycetes</taxon>
        <taxon>Hypocreomycetidae</taxon>
        <taxon>Hypocreales</taxon>
        <taxon>Nectriaceae</taxon>
        <taxon>Fusarium</taxon>
        <taxon>Fusarium heterosporum species complex</taxon>
    </lineage>
</organism>
<proteinExistence type="predicted"/>
<evidence type="ECO:0000259" key="2">
    <source>
        <dbReference type="PROSITE" id="PS00028"/>
    </source>
</evidence>
<keyword evidence="4" id="KW-1185">Reference proteome</keyword>
<feature type="compositionally biased region" description="Basic residues" evidence="1">
    <location>
        <begin position="167"/>
        <end position="183"/>
    </location>
</feature>
<feature type="region of interest" description="Disordered" evidence="1">
    <location>
        <begin position="1"/>
        <end position="58"/>
    </location>
</feature>
<feature type="compositionally biased region" description="Low complexity" evidence="1">
    <location>
        <begin position="145"/>
        <end position="155"/>
    </location>
</feature>
<dbReference type="Proteomes" id="UP000567885">
    <property type="component" value="Unassembled WGS sequence"/>
</dbReference>
<feature type="region of interest" description="Disordered" evidence="1">
    <location>
        <begin position="80"/>
        <end position="192"/>
    </location>
</feature>
<accession>A0A8H5WLT3</accession>
<evidence type="ECO:0000313" key="3">
    <source>
        <dbReference type="EMBL" id="KAF5667622.1"/>
    </source>
</evidence>
<feature type="region of interest" description="Disordered" evidence="1">
    <location>
        <begin position="330"/>
        <end position="354"/>
    </location>
</feature>
<protein>
    <recommendedName>
        <fullName evidence="2">C2H2-type domain-containing protein</fullName>
    </recommendedName>
</protein>
<dbReference type="PROSITE" id="PS00028">
    <property type="entry name" value="ZINC_FINGER_C2H2_1"/>
    <property type="match status" value="1"/>
</dbReference>
<dbReference type="EMBL" id="JAAGWQ010000100">
    <property type="protein sequence ID" value="KAF5667622.1"/>
    <property type="molecule type" value="Genomic_DNA"/>
</dbReference>
<name>A0A8H5WLT3_FUSHE</name>
<sequence>MNSSINPGNVSQRDRETHLPQHTTRYDSFSDSVDSEESLARNAPKTSRSQSPVKHHIGSLAIIGQQSLPAVLNKSPIHTTTYSENSFGEEGGDDDVPVQSDLTPRGNPNMLSKPVEVSQTPSVGAAQIAIPNDETSTARRRGRPKGSSSKLKGLPATAASSRDARQVKPRPHLNGFPKRRGRPPKPPSPPPETIYYKVEASFVPFLCEWRDCKAELHNLDTLRRHIYIVHGDSDQCLWGKCGNRDAISEFEDDERFKRHVEEAHLVPFSWHVGDGPNNSKDWDVLNKGPTEEEVPDYLKDKHGNQVTPWIRDQQEEDHLTWKKNRRKLKELRDRMNDNLPDEVDEEKGVEQQGT</sequence>
<dbReference type="OrthoDB" id="5424797at2759"/>